<evidence type="ECO:0008006" key="3">
    <source>
        <dbReference type="Google" id="ProtNLM"/>
    </source>
</evidence>
<dbReference type="RefSeq" id="WP_377716105.1">
    <property type="nucleotide sequence ID" value="NZ_JBHTJM010000009.1"/>
</dbReference>
<accession>A0ABW3I4Y1</accession>
<organism evidence="1 2">
    <name type="scientific">Pseudofulvibacter geojedonensis</name>
    <dbReference type="NCBI Taxonomy" id="1123758"/>
    <lineage>
        <taxon>Bacteria</taxon>
        <taxon>Pseudomonadati</taxon>
        <taxon>Bacteroidota</taxon>
        <taxon>Flavobacteriia</taxon>
        <taxon>Flavobacteriales</taxon>
        <taxon>Flavobacteriaceae</taxon>
        <taxon>Pseudofulvibacter</taxon>
    </lineage>
</organism>
<gene>
    <name evidence="1" type="ORF">ACFQ1O_11160</name>
</gene>
<reference evidence="2" key="1">
    <citation type="journal article" date="2019" name="Int. J. Syst. Evol. Microbiol.">
        <title>The Global Catalogue of Microorganisms (GCM) 10K type strain sequencing project: providing services to taxonomists for standard genome sequencing and annotation.</title>
        <authorList>
            <consortium name="The Broad Institute Genomics Platform"/>
            <consortium name="The Broad Institute Genome Sequencing Center for Infectious Disease"/>
            <person name="Wu L."/>
            <person name="Ma J."/>
        </authorList>
    </citation>
    <scope>NUCLEOTIDE SEQUENCE [LARGE SCALE GENOMIC DNA]</scope>
    <source>
        <strain evidence="2">CCUG 62114</strain>
    </source>
</reference>
<comment type="caution">
    <text evidence="1">The sequence shown here is derived from an EMBL/GenBank/DDBJ whole genome shotgun (WGS) entry which is preliminary data.</text>
</comment>
<proteinExistence type="predicted"/>
<protein>
    <recommendedName>
        <fullName evidence="3">Lipoprotein</fullName>
    </recommendedName>
</protein>
<dbReference type="PROSITE" id="PS51257">
    <property type="entry name" value="PROKAR_LIPOPROTEIN"/>
    <property type="match status" value="1"/>
</dbReference>
<evidence type="ECO:0000313" key="2">
    <source>
        <dbReference type="Proteomes" id="UP001596997"/>
    </source>
</evidence>
<sequence>MKFYSISLFMCFIFFGCASHKEEFQLSKTINLDQKEELQAYFQIWVAGVQGGGSGINFFITKDLIKNPTEVYFRGKKESLVLNNNVYVAHFKTELNQEKDYVMDANAVKEHKNTLPLVDNFPFNIKDNEAIILSETNGKKEYILLKSIVKKPLLAYPSIKK</sequence>
<keyword evidence="2" id="KW-1185">Reference proteome</keyword>
<evidence type="ECO:0000313" key="1">
    <source>
        <dbReference type="EMBL" id="MFD0964562.1"/>
    </source>
</evidence>
<dbReference type="Proteomes" id="UP001596997">
    <property type="component" value="Unassembled WGS sequence"/>
</dbReference>
<dbReference type="EMBL" id="JBHTJM010000009">
    <property type="protein sequence ID" value="MFD0964562.1"/>
    <property type="molecule type" value="Genomic_DNA"/>
</dbReference>
<name>A0ABW3I4Y1_9FLAO</name>